<name>A0A1M4YM56_9CLOT</name>
<keyword evidence="3" id="KW-1185">Reference proteome</keyword>
<gene>
    <name evidence="2" type="ORF">SAMN02746091_01699</name>
</gene>
<dbReference type="Pfam" id="PF09578">
    <property type="entry name" value="Spore_YabQ"/>
    <property type="match status" value="1"/>
</dbReference>
<protein>
    <submittedName>
        <fullName evidence="2">Spore cortex biosynthesis protein YabQ</fullName>
    </submittedName>
</protein>
<dbReference type="RefSeq" id="WP_051350691.1">
    <property type="nucleotide sequence ID" value="NZ_FQVG01000032.1"/>
</dbReference>
<proteinExistence type="predicted"/>
<dbReference type="EMBL" id="FQVG01000032">
    <property type="protein sequence ID" value="SHF06905.1"/>
    <property type="molecule type" value="Genomic_DNA"/>
</dbReference>
<feature type="transmembrane region" description="Helical" evidence="1">
    <location>
        <begin position="69"/>
        <end position="85"/>
    </location>
</feature>
<accession>A0A1M4YM56</accession>
<dbReference type="NCBIfam" id="TIGR02893">
    <property type="entry name" value="spore_yabQ"/>
    <property type="match status" value="1"/>
</dbReference>
<keyword evidence="1" id="KW-0812">Transmembrane</keyword>
<feature type="transmembrane region" description="Helical" evidence="1">
    <location>
        <begin position="117"/>
        <end position="136"/>
    </location>
</feature>
<dbReference type="Proteomes" id="UP000184423">
    <property type="component" value="Unassembled WGS sequence"/>
</dbReference>
<evidence type="ECO:0000256" key="1">
    <source>
        <dbReference type="SAM" id="Phobius"/>
    </source>
</evidence>
<evidence type="ECO:0000313" key="3">
    <source>
        <dbReference type="Proteomes" id="UP000184423"/>
    </source>
</evidence>
<sequence>MTLPIGVQIKYFVSTVAVGFLIGIFYDIYRLSRQDKFKRNILSSISDFLFWILMSIVAFIFMLKTNNLNLRYYTFLGILFGYMVYSMCISKYLYNVLNILLYVIIKLLRILFRIILYPFRLIFLLLKNLIYSILNFRRKN</sequence>
<feature type="transmembrane region" description="Helical" evidence="1">
    <location>
        <begin position="41"/>
        <end position="63"/>
    </location>
</feature>
<dbReference type="InterPro" id="IPR019074">
    <property type="entry name" value="YabQ"/>
</dbReference>
<feature type="transmembrane region" description="Helical" evidence="1">
    <location>
        <begin position="12"/>
        <end position="29"/>
    </location>
</feature>
<organism evidence="2 3">
    <name type="scientific">Caloramator proteoclasticus DSM 10124</name>
    <dbReference type="NCBI Taxonomy" id="1121262"/>
    <lineage>
        <taxon>Bacteria</taxon>
        <taxon>Bacillati</taxon>
        <taxon>Bacillota</taxon>
        <taxon>Clostridia</taxon>
        <taxon>Eubacteriales</taxon>
        <taxon>Clostridiaceae</taxon>
        <taxon>Caloramator</taxon>
    </lineage>
</organism>
<keyword evidence="1" id="KW-0472">Membrane</keyword>
<reference evidence="3" key="1">
    <citation type="submission" date="2016-11" db="EMBL/GenBank/DDBJ databases">
        <authorList>
            <person name="Varghese N."/>
            <person name="Submissions S."/>
        </authorList>
    </citation>
    <scope>NUCLEOTIDE SEQUENCE [LARGE SCALE GENOMIC DNA]</scope>
    <source>
        <strain evidence="3">DSM 10124</strain>
    </source>
</reference>
<dbReference type="AlphaFoldDB" id="A0A1M4YM56"/>
<keyword evidence="1" id="KW-1133">Transmembrane helix</keyword>
<evidence type="ECO:0000313" key="2">
    <source>
        <dbReference type="EMBL" id="SHF06905.1"/>
    </source>
</evidence>